<evidence type="ECO:0000313" key="2">
    <source>
        <dbReference type="Proteomes" id="UP000324800"/>
    </source>
</evidence>
<gene>
    <name evidence="1" type="ORF">EZS28_002290</name>
</gene>
<name>A0A5J4X4R3_9EUKA</name>
<reference evidence="1 2" key="1">
    <citation type="submission" date="2019-03" db="EMBL/GenBank/DDBJ databases">
        <title>Single cell metagenomics reveals metabolic interactions within the superorganism composed of flagellate Streblomastix strix and complex community of Bacteroidetes bacteria on its surface.</title>
        <authorList>
            <person name="Treitli S.C."/>
            <person name="Kolisko M."/>
            <person name="Husnik F."/>
            <person name="Keeling P."/>
            <person name="Hampl V."/>
        </authorList>
    </citation>
    <scope>NUCLEOTIDE SEQUENCE [LARGE SCALE GENOMIC DNA]</scope>
    <source>
        <strain evidence="1">ST1C</strain>
    </source>
</reference>
<sequence>MRRKPHNHNNPPAQPKLAIDQVLTDLDTKLQQQYRLLQRSLTQIIDATEQGYLLIIQSPPVIRPVYNNQMLRSLRALSQSERAHPTSVDMQLTRILVFTGKLDQELKKLTAQQVVDQIWSNPEIVPLK</sequence>
<accession>A0A5J4X4R3</accession>
<comment type="caution">
    <text evidence="1">The sequence shown here is derived from an EMBL/GenBank/DDBJ whole genome shotgun (WGS) entry which is preliminary data.</text>
</comment>
<organism evidence="1 2">
    <name type="scientific">Streblomastix strix</name>
    <dbReference type="NCBI Taxonomy" id="222440"/>
    <lineage>
        <taxon>Eukaryota</taxon>
        <taxon>Metamonada</taxon>
        <taxon>Preaxostyla</taxon>
        <taxon>Oxymonadida</taxon>
        <taxon>Streblomastigidae</taxon>
        <taxon>Streblomastix</taxon>
    </lineage>
</organism>
<proteinExistence type="predicted"/>
<dbReference type="EMBL" id="SNRW01000275">
    <property type="protein sequence ID" value="KAA6402180.1"/>
    <property type="molecule type" value="Genomic_DNA"/>
</dbReference>
<evidence type="ECO:0000313" key="1">
    <source>
        <dbReference type="EMBL" id="KAA6402180.1"/>
    </source>
</evidence>
<protein>
    <submittedName>
        <fullName evidence="1">Uncharacterized protein</fullName>
    </submittedName>
</protein>
<dbReference type="AlphaFoldDB" id="A0A5J4X4R3"/>
<dbReference type="Proteomes" id="UP000324800">
    <property type="component" value="Unassembled WGS sequence"/>
</dbReference>